<comment type="subcellular location">
    <subcellularLocation>
        <location evidence="2">Nucleus</location>
    </subcellularLocation>
</comment>
<dbReference type="Pfam" id="PF13359">
    <property type="entry name" value="DDE_Tnp_4"/>
    <property type="match status" value="1"/>
</dbReference>
<evidence type="ECO:0000259" key="10">
    <source>
        <dbReference type="Pfam" id="PF26138"/>
    </source>
</evidence>
<keyword evidence="5" id="KW-0479">Metal-binding</keyword>
<feature type="domain" description="DUF8040" evidence="10">
    <location>
        <begin position="45"/>
        <end position="136"/>
    </location>
</feature>
<evidence type="ECO:0000256" key="3">
    <source>
        <dbReference type="ARBA" id="ARBA00006958"/>
    </source>
</evidence>
<evidence type="ECO:0000313" key="11">
    <source>
        <dbReference type="EMBL" id="KAL0006047.1"/>
    </source>
</evidence>
<sequence>MDNQKIRAAVLATVASVLVVGAIILEDIRSRRFIIRQPRVNRDYEREGFISDILHRGDRRCSFMIRMRPVAFYELCRILVERNLVHETIYMPVIEQVLMFLHTIGHNVRFRVVAARFHRSIETTYRYFKIIFKAVLQLYRHVVRLPDNSTPPEIRNSRRFYPYFKDCVGAIDGTHVRASVPIEIQGRFRGRKGGTTQNVLAAVTFDLRFTYMLAGWEGSAHDSRILNDALSKYYLGDAGYGNRPGILSPYRSVRYHLKEFSDHPPENAKELFNLQHSSLRTTIGREFGVIKKCFHVLDAELFWSFNTQVDVVLACGVIHNHIMGVDPNDPIMQAETCETESSG</sequence>
<keyword evidence="8" id="KW-0812">Transmembrane</keyword>
<keyword evidence="4" id="KW-0540">Nuclease</keyword>
<evidence type="ECO:0000256" key="1">
    <source>
        <dbReference type="ARBA" id="ARBA00001968"/>
    </source>
</evidence>
<organism evidence="11 12">
    <name type="scientific">Lithocarpus litseifolius</name>
    <dbReference type="NCBI Taxonomy" id="425828"/>
    <lineage>
        <taxon>Eukaryota</taxon>
        <taxon>Viridiplantae</taxon>
        <taxon>Streptophyta</taxon>
        <taxon>Embryophyta</taxon>
        <taxon>Tracheophyta</taxon>
        <taxon>Spermatophyta</taxon>
        <taxon>Magnoliopsida</taxon>
        <taxon>eudicotyledons</taxon>
        <taxon>Gunneridae</taxon>
        <taxon>Pentapetalae</taxon>
        <taxon>rosids</taxon>
        <taxon>fabids</taxon>
        <taxon>Fagales</taxon>
        <taxon>Fagaceae</taxon>
        <taxon>Lithocarpus</taxon>
    </lineage>
</organism>
<dbReference type="InterPro" id="IPR027806">
    <property type="entry name" value="HARBI1_dom"/>
</dbReference>
<comment type="cofactor">
    <cofactor evidence="1">
        <name>a divalent metal cation</name>
        <dbReference type="ChEBI" id="CHEBI:60240"/>
    </cofactor>
</comment>
<dbReference type="AlphaFoldDB" id="A0AAW2D891"/>
<evidence type="ECO:0000256" key="7">
    <source>
        <dbReference type="ARBA" id="ARBA00023242"/>
    </source>
</evidence>
<evidence type="ECO:0000256" key="5">
    <source>
        <dbReference type="ARBA" id="ARBA00022723"/>
    </source>
</evidence>
<evidence type="ECO:0000256" key="4">
    <source>
        <dbReference type="ARBA" id="ARBA00022722"/>
    </source>
</evidence>
<evidence type="ECO:0000256" key="6">
    <source>
        <dbReference type="ARBA" id="ARBA00022801"/>
    </source>
</evidence>
<dbReference type="EMBL" id="JAZDWU010000004">
    <property type="protein sequence ID" value="KAL0006047.1"/>
    <property type="molecule type" value="Genomic_DNA"/>
</dbReference>
<dbReference type="InterPro" id="IPR058353">
    <property type="entry name" value="DUF8040"/>
</dbReference>
<dbReference type="PANTHER" id="PTHR22930">
    <property type="match status" value="1"/>
</dbReference>
<keyword evidence="8" id="KW-1133">Transmembrane helix</keyword>
<dbReference type="GO" id="GO:0004518">
    <property type="term" value="F:nuclease activity"/>
    <property type="evidence" value="ECO:0007669"/>
    <property type="project" value="UniProtKB-KW"/>
</dbReference>
<protein>
    <recommendedName>
        <fullName evidence="13">DDE Tnp4 domain-containing protein</fullName>
    </recommendedName>
</protein>
<gene>
    <name evidence="11" type="ORF">SO802_013608</name>
</gene>
<proteinExistence type="inferred from homology"/>
<feature type="transmembrane region" description="Helical" evidence="8">
    <location>
        <begin position="6"/>
        <end position="25"/>
    </location>
</feature>
<evidence type="ECO:0000313" key="12">
    <source>
        <dbReference type="Proteomes" id="UP001459277"/>
    </source>
</evidence>
<evidence type="ECO:0000256" key="8">
    <source>
        <dbReference type="SAM" id="Phobius"/>
    </source>
</evidence>
<dbReference type="GO" id="GO:0016787">
    <property type="term" value="F:hydrolase activity"/>
    <property type="evidence" value="ECO:0007669"/>
    <property type="project" value="UniProtKB-KW"/>
</dbReference>
<dbReference type="PANTHER" id="PTHR22930:SF228">
    <property type="entry name" value="PROTEIN ALP1-LIKE"/>
    <property type="match status" value="1"/>
</dbReference>
<dbReference type="InterPro" id="IPR045249">
    <property type="entry name" value="HARBI1-like"/>
</dbReference>
<reference evidence="11 12" key="1">
    <citation type="submission" date="2024-01" db="EMBL/GenBank/DDBJ databases">
        <title>A telomere-to-telomere, gap-free genome of sweet tea (Lithocarpus litseifolius).</title>
        <authorList>
            <person name="Zhou J."/>
        </authorList>
    </citation>
    <scope>NUCLEOTIDE SEQUENCE [LARGE SCALE GENOMIC DNA]</scope>
    <source>
        <strain evidence="11">Zhou-2022a</strain>
        <tissue evidence="11">Leaf</tissue>
    </source>
</reference>
<evidence type="ECO:0000259" key="9">
    <source>
        <dbReference type="Pfam" id="PF13359"/>
    </source>
</evidence>
<dbReference type="Pfam" id="PF26138">
    <property type="entry name" value="DUF8040"/>
    <property type="match status" value="1"/>
</dbReference>
<dbReference type="GO" id="GO:0046872">
    <property type="term" value="F:metal ion binding"/>
    <property type="evidence" value="ECO:0007669"/>
    <property type="project" value="UniProtKB-KW"/>
</dbReference>
<evidence type="ECO:0008006" key="13">
    <source>
        <dbReference type="Google" id="ProtNLM"/>
    </source>
</evidence>
<comment type="similarity">
    <text evidence="3">Belongs to the HARBI1 family.</text>
</comment>
<keyword evidence="6" id="KW-0378">Hydrolase</keyword>
<keyword evidence="7" id="KW-0539">Nucleus</keyword>
<dbReference type="GO" id="GO:0005634">
    <property type="term" value="C:nucleus"/>
    <property type="evidence" value="ECO:0007669"/>
    <property type="project" value="UniProtKB-SubCell"/>
</dbReference>
<keyword evidence="12" id="KW-1185">Reference proteome</keyword>
<evidence type="ECO:0000256" key="2">
    <source>
        <dbReference type="ARBA" id="ARBA00004123"/>
    </source>
</evidence>
<accession>A0AAW2D891</accession>
<comment type="caution">
    <text evidence="11">The sequence shown here is derived from an EMBL/GenBank/DDBJ whole genome shotgun (WGS) entry which is preliminary data.</text>
</comment>
<feature type="domain" description="DDE Tnp4" evidence="9">
    <location>
        <begin position="171"/>
        <end position="320"/>
    </location>
</feature>
<keyword evidence="8" id="KW-0472">Membrane</keyword>
<dbReference type="Proteomes" id="UP001459277">
    <property type="component" value="Unassembled WGS sequence"/>
</dbReference>
<name>A0AAW2D891_9ROSI</name>